<protein>
    <submittedName>
        <fullName evidence="2">Uncharacterized protein</fullName>
    </submittedName>
</protein>
<name>A0A8D9EA75_9HEMI</name>
<organism evidence="2">
    <name type="scientific">Cacopsylla melanoneura</name>
    <dbReference type="NCBI Taxonomy" id="428564"/>
    <lineage>
        <taxon>Eukaryota</taxon>
        <taxon>Metazoa</taxon>
        <taxon>Ecdysozoa</taxon>
        <taxon>Arthropoda</taxon>
        <taxon>Hexapoda</taxon>
        <taxon>Insecta</taxon>
        <taxon>Pterygota</taxon>
        <taxon>Neoptera</taxon>
        <taxon>Paraneoptera</taxon>
        <taxon>Hemiptera</taxon>
        <taxon>Sternorrhyncha</taxon>
        <taxon>Psylloidea</taxon>
        <taxon>Psyllidae</taxon>
        <taxon>Psyllinae</taxon>
        <taxon>Cacopsylla</taxon>
    </lineage>
</organism>
<keyword evidence="1" id="KW-0812">Transmembrane</keyword>
<dbReference type="EMBL" id="HBUF01483623">
    <property type="protein sequence ID" value="CAG6745065.1"/>
    <property type="molecule type" value="Transcribed_RNA"/>
</dbReference>
<dbReference type="EMBL" id="HBUF01483622">
    <property type="protein sequence ID" value="CAG6745064.1"/>
    <property type="molecule type" value="Transcribed_RNA"/>
</dbReference>
<proteinExistence type="predicted"/>
<accession>A0A8D9EA75</accession>
<feature type="transmembrane region" description="Helical" evidence="1">
    <location>
        <begin position="70"/>
        <end position="89"/>
    </location>
</feature>
<sequence>MNNTMDEIYMELHGIEYGMEVMGVWIGVKLWRRLSVSSLGTSIPLIPVAMLEKFPVSHQQNDVFYNSKAFLSSLSQAMMIFCTLGFILARNNAFFISLSSFFVLSLRTVSIGLFSLPLSLLFPSLPI</sequence>
<evidence type="ECO:0000256" key="1">
    <source>
        <dbReference type="SAM" id="Phobius"/>
    </source>
</evidence>
<reference evidence="2" key="1">
    <citation type="submission" date="2021-05" db="EMBL/GenBank/DDBJ databases">
        <authorList>
            <person name="Alioto T."/>
            <person name="Alioto T."/>
            <person name="Gomez Garrido J."/>
        </authorList>
    </citation>
    <scope>NUCLEOTIDE SEQUENCE</scope>
</reference>
<keyword evidence="1" id="KW-0472">Membrane</keyword>
<feature type="transmembrane region" description="Helical" evidence="1">
    <location>
        <begin position="101"/>
        <end position="122"/>
    </location>
</feature>
<keyword evidence="1" id="KW-1133">Transmembrane helix</keyword>
<dbReference type="AlphaFoldDB" id="A0A8D9EA75"/>
<evidence type="ECO:0000313" key="2">
    <source>
        <dbReference type="EMBL" id="CAG6745064.1"/>
    </source>
</evidence>